<sequence>MLCFEIGHISTHSARPSFREEKADLCLGDASSWPYMSQIYTRTAEFVRRARLHISKILLLSAKPVGLPRLIPV</sequence>
<dbReference type="AlphaFoldDB" id="A0AAE0EV39"/>
<organism evidence="1 2">
    <name type="scientific">Cymbomonas tetramitiformis</name>
    <dbReference type="NCBI Taxonomy" id="36881"/>
    <lineage>
        <taxon>Eukaryota</taxon>
        <taxon>Viridiplantae</taxon>
        <taxon>Chlorophyta</taxon>
        <taxon>Pyramimonadophyceae</taxon>
        <taxon>Pyramimonadales</taxon>
        <taxon>Pyramimonadaceae</taxon>
        <taxon>Cymbomonas</taxon>
    </lineage>
</organism>
<reference evidence="1 2" key="1">
    <citation type="journal article" date="2015" name="Genome Biol. Evol.">
        <title>Comparative Genomics of a Bacterivorous Green Alga Reveals Evolutionary Causalities and Consequences of Phago-Mixotrophic Mode of Nutrition.</title>
        <authorList>
            <person name="Burns J.A."/>
            <person name="Paasch A."/>
            <person name="Narechania A."/>
            <person name="Kim E."/>
        </authorList>
    </citation>
    <scope>NUCLEOTIDE SEQUENCE [LARGE SCALE GENOMIC DNA]</scope>
    <source>
        <strain evidence="1 2">PLY_AMNH</strain>
    </source>
</reference>
<evidence type="ECO:0000313" key="2">
    <source>
        <dbReference type="Proteomes" id="UP001190700"/>
    </source>
</evidence>
<protein>
    <submittedName>
        <fullName evidence="1">Uncharacterized protein</fullName>
    </submittedName>
</protein>
<gene>
    <name evidence="1" type="ORF">CYMTET_48863</name>
</gene>
<evidence type="ECO:0000313" key="1">
    <source>
        <dbReference type="EMBL" id="KAK3241359.1"/>
    </source>
</evidence>
<dbReference type="Proteomes" id="UP001190700">
    <property type="component" value="Unassembled WGS sequence"/>
</dbReference>
<comment type="caution">
    <text evidence="1">The sequence shown here is derived from an EMBL/GenBank/DDBJ whole genome shotgun (WGS) entry which is preliminary data.</text>
</comment>
<dbReference type="EMBL" id="LGRX02033407">
    <property type="protein sequence ID" value="KAK3241359.1"/>
    <property type="molecule type" value="Genomic_DNA"/>
</dbReference>
<name>A0AAE0EV39_9CHLO</name>
<keyword evidence="2" id="KW-1185">Reference proteome</keyword>
<proteinExistence type="predicted"/>
<accession>A0AAE0EV39</accession>